<reference evidence="2 3" key="1">
    <citation type="journal article" date="2004" name="Genome Res.">
        <title>The complete genome and proteome of Mycoplasma mobile.</title>
        <authorList>
            <person name="Jaffe J.D."/>
            <person name="Stange-Thomann N."/>
            <person name="Smith C."/>
            <person name="DeCaprio D."/>
            <person name="Fisher S."/>
            <person name="Butler J."/>
            <person name="Calvo S."/>
            <person name="Elkins T."/>
            <person name="FitzGerald M.G."/>
            <person name="Hafez N."/>
            <person name="Kodira C.D."/>
            <person name="Major J."/>
            <person name="Wang S."/>
            <person name="Wilkinson J."/>
            <person name="Nicol R."/>
            <person name="Nusbaum C."/>
            <person name="Birren B."/>
            <person name="Berg H.C."/>
            <person name="Church G.M."/>
        </authorList>
    </citation>
    <scope>NUCLEOTIDE SEQUENCE [LARGE SCALE GENOMIC DNA]</scope>
    <source>
        <strain evidence="3">ATCC 43663 / 163K / NCTC 11711</strain>
    </source>
</reference>
<dbReference type="Pfam" id="PF04200">
    <property type="entry name" value="Lipoprotein_17"/>
    <property type="match status" value="3"/>
</dbReference>
<gene>
    <name evidence="2" type="primary">mvspC</name>
    <name evidence="2" type="ordered locus">MMOB3230</name>
</gene>
<feature type="domain" description="Lipoprotein-associated type-17" evidence="1">
    <location>
        <begin position="42"/>
        <end position="123"/>
    </location>
</feature>
<name>Q6KHW7_MYCM1</name>
<dbReference type="AlphaFoldDB" id="Q6KHW7"/>
<dbReference type="STRING" id="267748.MMOB3230"/>
<dbReference type="Proteomes" id="UP000009072">
    <property type="component" value="Chromosome"/>
</dbReference>
<evidence type="ECO:0000259" key="1">
    <source>
        <dbReference type="Pfam" id="PF04200"/>
    </source>
</evidence>
<dbReference type="RefSeq" id="WP_011264843.1">
    <property type="nucleotide sequence ID" value="NC_006908.1"/>
</dbReference>
<evidence type="ECO:0000313" key="3">
    <source>
        <dbReference type="Proteomes" id="UP000009072"/>
    </source>
</evidence>
<dbReference type="InterPro" id="IPR007326">
    <property type="entry name" value="Lipoprotein-assoc_dom"/>
</dbReference>
<organism evidence="2 3">
    <name type="scientific">Mycoplasma mobile (strain ATCC 43663 / 163K / NCTC 11711)</name>
    <name type="common">Mesomycoplasma mobile</name>
    <dbReference type="NCBI Taxonomy" id="267748"/>
    <lineage>
        <taxon>Bacteria</taxon>
        <taxon>Bacillati</taxon>
        <taxon>Mycoplasmatota</taxon>
        <taxon>Mycoplasmoidales</taxon>
        <taxon>Metamycoplasmataceae</taxon>
        <taxon>Mesomycoplasma</taxon>
    </lineage>
</organism>
<dbReference type="HOGENOM" id="CLU_501367_0_0_14"/>
<evidence type="ECO:0000313" key="2">
    <source>
        <dbReference type="EMBL" id="AAT27809.1"/>
    </source>
</evidence>
<proteinExistence type="predicted"/>
<dbReference type="EMBL" id="AE017308">
    <property type="protein sequence ID" value="AAT27809.1"/>
    <property type="molecule type" value="Genomic_DNA"/>
</dbReference>
<sequence>MNKKNMILGSIAVPLATATVIGPVVATISPNANIDSITLRKEFETIDRLDIKELATTSLPSVVTNANINDYIISPSPRNGINFSLRLPNPNEFNDENGTISVFLIGTRNNESRSKKILVTNFRATDEILGINAIIDNELKLITNIETTAIAKTTLPSEVTQENIDSYLITPRTSNGVVFQLELNNPSTFNDSTGILEFSLKASMSQIVRTKNVSVILQTSTQRVEQVLQTINNTSFTIENISNRLASSIVNSDIILNPTTLEKVNLSFSIKNANDTQGILSLEVIGSLSNSTISKQISILGFPTKEKAFADAIGLLNGTVNTNFFTPSRTNLNPTNFTDFQTKLAQIGFISKHDFGIATSRVSVTNYQISTINNAPFNETTRDVRIVVRGTLDNENFSFTRDLTGYTPINDDVLNKLFTINEFAVGSLGPNLSQRNNNVNDLAKFLLENRTNIALFYGSAWDTDRNGAVILVNGIPAISPEFRLRGLRYHIPFVRWEIADSVTSNGRIVSQRLIIRFRFDETIGANDFLSGFNFEISKTIRSV</sequence>
<protein>
    <submittedName>
        <fullName evidence="2">Variable surface protein mvspC</fullName>
    </submittedName>
</protein>
<feature type="domain" description="Lipoprotein-associated type-17" evidence="1">
    <location>
        <begin position="228"/>
        <end position="304"/>
    </location>
</feature>
<feature type="domain" description="Lipoprotein-associated type-17" evidence="1">
    <location>
        <begin position="139"/>
        <end position="215"/>
    </location>
</feature>
<accession>Q6KHW7</accession>
<dbReference type="KEGG" id="mmo:MMOB3230"/>
<keyword evidence="3" id="KW-1185">Reference proteome</keyword>